<dbReference type="InterPro" id="IPR027417">
    <property type="entry name" value="P-loop_NTPase"/>
</dbReference>
<dbReference type="NCBIfam" id="TIGR00231">
    <property type="entry name" value="small_GTP"/>
    <property type="match status" value="1"/>
</dbReference>
<feature type="compositionally biased region" description="Basic and acidic residues" evidence="8">
    <location>
        <begin position="112"/>
        <end position="122"/>
    </location>
</feature>
<dbReference type="SUPFAM" id="SSF50447">
    <property type="entry name" value="Translation proteins"/>
    <property type="match status" value="1"/>
</dbReference>
<dbReference type="PANTHER" id="PTHR43381">
    <property type="entry name" value="TRANSLATION INITIATION FACTOR IF-2-RELATED"/>
    <property type="match status" value="1"/>
</dbReference>
<evidence type="ECO:0000256" key="6">
    <source>
        <dbReference type="ARBA" id="ARBA00023134"/>
    </source>
</evidence>
<dbReference type="Gene3D" id="3.40.50.10050">
    <property type="entry name" value="Translation initiation factor IF- 2, domain 3"/>
    <property type="match status" value="1"/>
</dbReference>
<dbReference type="InterPro" id="IPR015760">
    <property type="entry name" value="TIF_IF2"/>
</dbReference>
<evidence type="ECO:0000256" key="5">
    <source>
        <dbReference type="ARBA" id="ARBA00022917"/>
    </source>
</evidence>
<dbReference type="InterPro" id="IPR036925">
    <property type="entry name" value="TIF_IF2_dom3_sf"/>
</dbReference>
<dbReference type="InterPro" id="IPR000795">
    <property type="entry name" value="T_Tr_GTP-bd_dom"/>
</dbReference>
<evidence type="ECO:0000259" key="9">
    <source>
        <dbReference type="PROSITE" id="PS51722"/>
    </source>
</evidence>
<dbReference type="GO" id="GO:0003743">
    <property type="term" value="F:translation initiation factor activity"/>
    <property type="evidence" value="ECO:0007669"/>
    <property type="project" value="UniProtKB-KW"/>
</dbReference>
<dbReference type="InterPro" id="IPR029459">
    <property type="entry name" value="EFTU-type"/>
</dbReference>
<keyword evidence="6" id="KW-0342">GTP-binding</keyword>
<comment type="similarity">
    <text evidence="1">Belongs to the TRAFAC class translation factor GTPase superfamily. Classic translation factor GTPase family. IF-2 subfamily.</text>
</comment>
<proteinExistence type="inferred from homology"/>
<feature type="compositionally biased region" description="Basic and acidic residues" evidence="8">
    <location>
        <begin position="57"/>
        <end position="74"/>
    </location>
</feature>
<dbReference type="Proteomes" id="UP000574390">
    <property type="component" value="Unassembled WGS sequence"/>
</dbReference>
<reference evidence="10 11" key="1">
    <citation type="submission" date="2020-04" db="EMBL/GenBank/DDBJ databases">
        <title>Perkinsus olseni comparative genomics.</title>
        <authorList>
            <person name="Bogema D.R."/>
        </authorList>
    </citation>
    <scope>NUCLEOTIDE SEQUENCE [LARGE SCALE GENOMIC DNA]</scope>
    <source>
        <strain evidence="10">ATCC PRA-205</strain>
    </source>
</reference>
<dbReference type="FunFam" id="3.40.50.300:FF:000112">
    <property type="entry name" value="Eukaryotic translation initiation factor 5B"/>
    <property type="match status" value="1"/>
</dbReference>
<dbReference type="Pfam" id="PF14578">
    <property type="entry name" value="GTP_EFTU_D4"/>
    <property type="match status" value="1"/>
</dbReference>
<evidence type="ECO:0000256" key="4">
    <source>
        <dbReference type="ARBA" id="ARBA00022741"/>
    </source>
</evidence>
<dbReference type="SUPFAM" id="SSF52540">
    <property type="entry name" value="P-loop containing nucleoside triphosphate hydrolases"/>
    <property type="match status" value="1"/>
</dbReference>
<dbReference type="EMBL" id="JABANM010002859">
    <property type="protein sequence ID" value="KAF4751873.1"/>
    <property type="molecule type" value="Genomic_DNA"/>
</dbReference>
<evidence type="ECO:0000256" key="7">
    <source>
        <dbReference type="ARBA" id="ARBA00032478"/>
    </source>
</evidence>
<dbReference type="Gene3D" id="3.40.50.300">
    <property type="entry name" value="P-loop containing nucleotide triphosphate hydrolases"/>
    <property type="match status" value="1"/>
</dbReference>
<comment type="caution">
    <text evidence="10">The sequence shown here is derived from an EMBL/GenBank/DDBJ whole genome shotgun (WGS) entry which is preliminary data.</text>
</comment>
<dbReference type="PRINTS" id="PR00315">
    <property type="entry name" value="ELONGATNFCT"/>
</dbReference>
<evidence type="ECO:0000256" key="1">
    <source>
        <dbReference type="ARBA" id="ARBA00007733"/>
    </source>
</evidence>
<sequence>MSAQSAASQIAVHPPEEKKEKKKRKQKNREHTVPQVASTAPSCPAAAAAQAAVAFLKQREEERKRAEESLEAERATAGQKGAAVHEAPRQTSASESSKKKKKNRSAKPGPLTERDRQYRTFLEESGQILGDSPDKNRARTQSELYGKKKKNPQKSRQASSPSQAEAPASPTNSEGDSRSVRSHSWELVDLPSPEGTGVVVTPVHTSSTPSPARAMPSQGGTDTTNVCLIGTLCAERRGDCTMDSTMIRKASFESAGPNCFEDYYCVALTAVLCAPLKEGTSPLRAPVICVLGHTDAGKTKLLDRIRSSKVQEGEAGGISQHIGATMLPREGLLRISAPLQREEDLEMKVPGLLLLDTPGHETFNNLRHRGSSICDVGIVVVDLMHGVEKQTKEAIALLRDQRRPFVLALNKIDRLYGWQPDTSASIREALENQHGGTSDEFHTRWTKVRVQLAELGLNASLCWELGRHEKKDISVVPVSALTGEGIPDLLFLLSSFCQRFLSNRLAMKASPLVCTVLEVREVVGMGVCADVILVQGSLHEGDHISLRSRSSEVVTSTIRALVTPKPLEELRSQSGGAAAYNYHHSVTGTAAVRISGPNLSNVQAGSLLTVDETKARSIAPTTVTSPCVNLATGVGITMKCSSMGGVEALTKLVKDLRAPIGLAAIGDVHLLDIRKTSCVLSNHSKYGIVLAYDVKVNSDARSEAEKLGVRIIEGNVIYKLVEELKMYLEEKEAERQREEAAMAVFPCVVSIVPSLVLSRKPPLHLGLYVEEGVLRIGTPLCVANRKQLQLGKVVAIKSTNDEKAVEEATAGDTVMVRLTAPQNNVWLGSGGGLEENSKIVSYITRESIDFLKAYHKDSVKMQDWELVLRLKKVFGIT</sequence>
<dbReference type="PROSITE" id="PS51722">
    <property type="entry name" value="G_TR_2"/>
    <property type="match status" value="1"/>
</dbReference>
<dbReference type="GO" id="GO:0005739">
    <property type="term" value="C:mitochondrion"/>
    <property type="evidence" value="ECO:0007669"/>
    <property type="project" value="TreeGrafter"/>
</dbReference>
<feature type="compositionally biased region" description="Low complexity" evidence="8">
    <location>
        <begin position="36"/>
        <end position="54"/>
    </location>
</feature>
<dbReference type="PANTHER" id="PTHR43381:SF4">
    <property type="entry name" value="EUKARYOTIC TRANSLATION INITIATION FACTOR 5B"/>
    <property type="match status" value="1"/>
</dbReference>
<protein>
    <recommendedName>
        <fullName evidence="2">Eukaryotic translation initiation factor 5B</fullName>
    </recommendedName>
    <alternativeName>
        <fullName evidence="7">Translation initiation factor IF-2</fullName>
    </alternativeName>
</protein>
<dbReference type="Pfam" id="PF11987">
    <property type="entry name" value="IF-2"/>
    <property type="match status" value="1"/>
</dbReference>
<dbReference type="CDD" id="cd01887">
    <property type="entry name" value="IF2_eIF5B"/>
    <property type="match status" value="1"/>
</dbReference>
<dbReference type="InterPro" id="IPR009000">
    <property type="entry name" value="Transl_B-barrel_sf"/>
</dbReference>
<dbReference type="GO" id="GO:0003924">
    <property type="term" value="F:GTPase activity"/>
    <property type="evidence" value="ECO:0007669"/>
    <property type="project" value="InterPro"/>
</dbReference>
<evidence type="ECO:0000313" key="10">
    <source>
        <dbReference type="EMBL" id="KAF4751873.1"/>
    </source>
</evidence>
<dbReference type="GO" id="GO:0005525">
    <property type="term" value="F:GTP binding"/>
    <property type="evidence" value="ECO:0007669"/>
    <property type="project" value="UniProtKB-KW"/>
</dbReference>
<accession>A0A7J6U2X9</accession>
<organism evidence="10 11">
    <name type="scientific">Perkinsus olseni</name>
    <name type="common">Perkinsus atlanticus</name>
    <dbReference type="NCBI Taxonomy" id="32597"/>
    <lineage>
        <taxon>Eukaryota</taxon>
        <taxon>Sar</taxon>
        <taxon>Alveolata</taxon>
        <taxon>Perkinsozoa</taxon>
        <taxon>Perkinsea</taxon>
        <taxon>Perkinsida</taxon>
        <taxon>Perkinsidae</taxon>
        <taxon>Perkinsus</taxon>
    </lineage>
</organism>
<keyword evidence="4" id="KW-0547">Nucleotide-binding</keyword>
<dbReference type="NCBIfam" id="NF003078">
    <property type="entry name" value="PRK04004.1"/>
    <property type="match status" value="1"/>
</dbReference>
<evidence type="ECO:0000256" key="2">
    <source>
        <dbReference type="ARBA" id="ARBA00013824"/>
    </source>
</evidence>
<dbReference type="AlphaFoldDB" id="A0A7J6U2X9"/>
<feature type="region of interest" description="Disordered" evidence="8">
    <location>
        <begin position="1"/>
        <end position="183"/>
    </location>
</feature>
<feature type="compositionally biased region" description="Low complexity" evidence="8">
    <location>
        <begin position="157"/>
        <end position="170"/>
    </location>
</feature>
<dbReference type="SUPFAM" id="SSF52156">
    <property type="entry name" value="Initiation factor IF2/eIF5b, domain 3"/>
    <property type="match status" value="1"/>
</dbReference>
<dbReference type="Gene3D" id="2.40.30.10">
    <property type="entry name" value="Translation factors"/>
    <property type="match status" value="2"/>
</dbReference>
<dbReference type="Pfam" id="PF00009">
    <property type="entry name" value="GTP_EFTU"/>
    <property type="match status" value="1"/>
</dbReference>
<evidence type="ECO:0000313" key="11">
    <source>
        <dbReference type="Proteomes" id="UP000574390"/>
    </source>
</evidence>
<name>A0A7J6U2X9_PEROL</name>
<evidence type="ECO:0000256" key="3">
    <source>
        <dbReference type="ARBA" id="ARBA00022540"/>
    </source>
</evidence>
<dbReference type="InterPro" id="IPR005225">
    <property type="entry name" value="Small_GTP-bd"/>
</dbReference>
<evidence type="ECO:0000256" key="8">
    <source>
        <dbReference type="SAM" id="MobiDB-lite"/>
    </source>
</evidence>
<dbReference type="InterPro" id="IPR023115">
    <property type="entry name" value="TIF_IF2_dom3"/>
</dbReference>
<keyword evidence="5" id="KW-0648">Protein biosynthesis</keyword>
<feature type="domain" description="Tr-type G" evidence="9">
    <location>
        <begin position="283"/>
        <end position="504"/>
    </location>
</feature>
<keyword evidence="3" id="KW-0396">Initiation factor</keyword>
<gene>
    <name evidence="10" type="ORF">FOZ62_016386</name>
</gene>